<dbReference type="InterPro" id="IPR013685">
    <property type="entry name" value="POTRA_FtsQ_type"/>
</dbReference>
<evidence type="ECO:0000256" key="2">
    <source>
        <dbReference type="ARBA" id="ARBA00022618"/>
    </source>
</evidence>
<evidence type="ECO:0000256" key="1">
    <source>
        <dbReference type="ARBA" id="ARBA00022475"/>
    </source>
</evidence>
<comment type="caution">
    <text evidence="9">The sequence shown here is derived from an EMBL/GenBank/DDBJ whole genome shotgun (WGS) entry which is preliminary data.</text>
</comment>
<feature type="compositionally biased region" description="Pro residues" evidence="6">
    <location>
        <begin position="11"/>
        <end position="20"/>
    </location>
</feature>
<dbReference type="Pfam" id="PF08478">
    <property type="entry name" value="POTRA_1"/>
    <property type="match status" value="1"/>
</dbReference>
<keyword evidence="3 7" id="KW-0812">Transmembrane</keyword>
<gene>
    <name evidence="9" type="ORF">C7B81_07125</name>
</gene>
<keyword evidence="7" id="KW-0472">Membrane</keyword>
<feature type="compositionally biased region" description="Low complexity" evidence="6">
    <location>
        <begin position="272"/>
        <end position="282"/>
    </location>
</feature>
<feature type="compositionally biased region" description="Low complexity" evidence="6">
    <location>
        <begin position="293"/>
        <end position="309"/>
    </location>
</feature>
<dbReference type="Proteomes" id="UP000238218">
    <property type="component" value="Unassembled WGS sequence"/>
</dbReference>
<keyword evidence="1" id="KW-1003">Cell membrane</keyword>
<feature type="compositionally biased region" description="Low complexity" evidence="6">
    <location>
        <begin position="1"/>
        <end position="10"/>
    </location>
</feature>
<evidence type="ECO:0000313" key="10">
    <source>
        <dbReference type="Proteomes" id="UP000238218"/>
    </source>
</evidence>
<feature type="domain" description="POTRA" evidence="8">
    <location>
        <begin position="68"/>
        <end position="134"/>
    </location>
</feature>
<accession>A0ABX5FAU3</accession>
<feature type="transmembrane region" description="Helical" evidence="7">
    <location>
        <begin position="40"/>
        <end position="58"/>
    </location>
</feature>
<keyword evidence="2 9" id="KW-0132">Cell division</keyword>
<feature type="compositionally biased region" description="Pro residues" evidence="6">
    <location>
        <begin position="283"/>
        <end position="292"/>
    </location>
</feature>
<keyword evidence="10" id="KW-1185">Reference proteome</keyword>
<reference evidence="9 10" key="1">
    <citation type="submission" date="2018-03" db="EMBL/GenBank/DDBJ databases">
        <title>The ancient ancestry and fast evolution of plastids.</title>
        <authorList>
            <person name="Moore K.R."/>
            <person name="Magnabosco C."/>
            <person name="Momper L."/>
            <person name="Gold D.A."/>
            <person name="Bosak T."/>
            <person name="Fournier G.P."/>
        </authorList>
    </citation>
    <scope>NUCLEOTIDE SEQUENCE [LARGE SCALE GENOMIC DNA]</scope>
    <source>
        <strain evidence="9 10">CCALA 015</strain>
    </source>
</reference>
<keyword evidence="4 7" id="KW-1133">Transmembrane helix</keyword>
<feature type="region of interest" description="Disordered" evidence="6">
    <location>
        <begin position="263"/>
        <end position="309"/>
    </location>
</feature>
<dbReference type="EMBL" id="PVWP01000004">
    <property type="protein sequence ID" value="PSB37872.1"/>
    <property type="molecule type" value="Genomic_DNA"/>
</dbReference>
<evidence type="ECO:0000256" key="7">
    <source>
        <dbReference type="SAM" id="Phobius"/>
    </source>
</evidence>
<sequence>MKRIPSSRGAPPSPGAPLPPGVLRRKELRRQRRSERLRQLWRILVFSGMSVGLGYLLLRQGWTLRAPNQVEVLGSAVVSRDQVIAAAGLRFPQPLMGLQPRLVASDLMGALPVEQVKVSRLMLPPRLRVELKDREAVARAVRRTDRGPEMGFVDGLGNWISIRQHMGIRSQGDLSLLVVGWNARHRAVLAQVLKEREVLGPGLKEIRFEPDGSLWLSTTQLGRVRLGPPDARLPRRLEVVAHLSRTLPATMKGARPQLIDLTDPEQPELSLGARGASGSAARPAPPAPPAPRPAGAAAEAPRPAPAGTQ</sequence>
<evidence type="ECO:0000256" key="3">
    <source>
        <dbReference type="ARBA" id="ARBA00022692"/>
    </source>
</evidence>
<proteinExistence type="predicted"/>
<dbReference type="RefSeq" id="WP_106220589.1">
    <property type="nucleotide sequence ID" value="NZ_PVWP01000004.1"/>
</dbReference>
<dbReference type="GO" id="GO:0051301">
    <property type="term" value="P:cell division"/>
    <property type="evidence" value="ECO:0007669"/>
    <property type="project" value="UniProtKB-KW"/>
</dbReference>
<feature type="region of interest" description="Disordered" evidence="6">
    <location>
        <begin position="1"/>
        <end position="21"/>
    </location>
</feature>
<evidence type="ECO:0000313" key="9">
    <source>
        <dbReference type="EMBL" id="PSB37872.1"/>
    </source>
</evidence>
<organism evidence="9 10">
    <name type="scientific">Aphanothece cf. minutissima CCALA 015</name>
    <dbReference type="NCBI Taxonomy" id="2107695"/>
    <lineage>
        <taxon>Bacteria</taxon>
        <taxon>Bacillati</taxon>
        <taxon>Cyanobacteriota</taxon>
        <taxon>Cyanophyceae</taxon>
        <taxon>Oscillatoriophycideae</taxon>
        <taxon>Chroococcales</taxon>
        <taxon>Aphanothecaceae</taxon>
        <taxon>Aphanothece</taxon>
    </lineage>
</organism>
<keyword evidence="5" id="KW-0131">Cell cycle</keyword>
<evidence type="ECO:0000259" key="8">
    <source>
        <dbReference type="Pfam" id="PF08478"/>
    </source>
</evidence>
<evidence type="ECO:0000256" key="5">
    <source>
        <dbReference type="ARBA" id="ARBA00023306"/>
    </source>
</evidence>
<evidence type="ECO:0000256" key="4">
    <source>
        <dbReference type="ARBA" id="ARBA00022989"/>
    </source>
</evidence>
<protein>
    <submittedName>
        <fullName evidence="9">Cell division protein FtsQ</fullName>
    </submittedName>
</protein>
<evidence type="ECO:0000256" key="6">
    <source>
        <dbReference type="SAM" id="MobiDB-lite"/>
    </source>
</evidence>
<name>A0ABX5FAU3_9CHRO</name>